<dbReference type="GO" id="GO:0071208">
    <property type="term" value="F:histone pre-mRNA DCP binding"/>
    <property type="evidence" value="ECO:0007669"/>
    <property type="project" value="TreeGrafter"/>
</dbReference>
<dbReference type="InterPro" id="IPR001163">
    <property type="entry name" value="Sm_dom_euk/arc"/>
</dbReference>
<dbReference type="Pfam" id="PF01423">
    <property type="entry name" value="LSM"/>
    <property type="match status" value="1"/>
</dbReference>
<evidence type="ECO:0000313" key="2">
    <source>
        <dbReference type="EMBL" id="CAH1402638.1"/>
    </source>
</evidence>
<dbReference type="PANTHER" id="PTHR21196">
    <property type="entry name" value="U7 SNRNA-ASSOCIATED SM-LIKE PROTEIN LSM10"/>
    <property type="match status" value="1"/>
</dbReference>
<dbReference type="GO" id="GO:0071254">
    <property type="term" value="C:cytoplasmic U snRNP body"/>
    <property type="evidence" value="ECO:0007669"/>
    <property type="project" value="TreeGrafter"/>
</dbReference>
<evidence type="ECO:0000259" key="1">
    <source>
        <dbReference type="PROSITE" id="PS52002"/>
    </source>
</evidence>
<dbReference type="GO" id="GO:0016604">
    <property type="term" value="C:nuclear body"/>
    <property type="evidence" value="ECO:0007669"/>
    <property type="project" value="TreeGrafter"/>
</dbReference>
<sequence>MEFAGAVRESKREAFNSYNSLLCVAQAVTGSYTTIDLRNDSFISGKIEQVDGFMNIVISDALFTDACGNEFYYDLFFVKERNIRYIHLPEEISIAEVIERKVNPIRIKRKLPTSFKGKKLMTRQLETLARVKQIKLERQNKKAESMKEKQ</sequence>
<dbReference type="GO" id="GO:0006398">
    <property type="term" value="P:mRNA 3'-end processing by stem-loop binding and cleavage"/>
    <property type="evidence" value="ECO:0007669"/>
    <property type="project" value="TreeGrafter"/>
</dbReference>
<protein>
    <recommendedName>
        <fullName evidence="1">Sm domain-containing protein</fullName>
    </recommendedName>
</protein>
<dbReference type="InterPro" id="IPR010920">
    <property type="entry name" value="LSM_dom_sf"/>
</dbReference>
<dbReference type="OrthoDB" id="10256176at2759"/>
<feature type="domain" description="Sm" evidence="1">
    <location>
        <begin position="20"/>
        <end position="92"/>
    </location>
</feature>
<gene>
    <name evidence="2" type="ORF">NEZAVI_LOCUS11408</name>
</gene>
<dbReference type="PROSITE" id="PS52002">
    <property type="entry name" value="SM"/>
    <property type="match status" value="1"/>
</dbReference>
<dbReference type="Gene3D" id="2.30.30.100">
    <property type="match status" value="1"/>
</dbReference>
<evidence type="ECO:0000313" key="3">
    <source>
        <dbReference type="Proteomes" id="UP001152798"/>
    </source>
</evidence>
<dbReference type="SUPFAM" id="SSF50182">
    <property type="entry name" value="Sm-like ribonucleoproteins"/>
    <property type="match status" value="1"/>
</dbReference>
<dbReference type="InterPro" id="IPR052840">
    <property type="entry name" value="U7_snRNA_Sm-like"/>
</dbReference>
<dbReference type="EMBL" id="OV725081">
    <property type="protein sequence ID" value="CAH1402638.1"/>
    <property type="molecule type" value="Genomic_DNA"/>
</dbReference>
<dbReference type="AlphaFoldDB" id="A0A9P0MPN2"/>
<dbReference type="PANTHER" id="PTHR21196:SF1">
    <property type="entry name" value="U7 SNRNA-ASSOCIATED SM-LIKE PROTEIN LSM10"/>
    <property type="match status" value="1"/>
</dbReference>
<organism evidence="2 3">
    <name type="scientific">Nezara viridula</name>
    <name type="common">Southern green stink bug</name>
    <name type="synonym">Cimex viridulus</name>
    <dbReference type="NCBI Taxonomy" id="85310"/>
    <lineage>
        <taxon>Eukaryota</taxon>
        <taxon>Metazoa</taxon>
        <taxon>Ecdysozoa</taxon>
        <taxon>Arthropoda</taxon>
        <taxon>Hexapoda</taxon>
        <taxon>Insecta</taxon>
        <taxon>Pterygota</taxon>
        <taxon>Neoptera</taxon>
        <taxon>Paraneoptera</taxon>
        <taxon>Hemiptera</taxon>
        <taxon>Heteroptera</taxon>
        <taxon>Panheteroptera</taxon>
        <taxon>Pentatomomorpha</taxon>
        <taxon>Pentatomoidea</taxon>
        <taxon>Pentatomidae</taxon>
        <taxon>Pentatominae</taxon>
        <taxon>Nezara</taxon>
    </lineage>
</organism>
<dbReference type="GO" id="GO:0071209">
    <property type="term" value="F:U7 snRNA binding"/>
    <property type="evidence" value="ECO:0007669"/>
    <property type="project" value="TreeGrafter"/>
</dbReference>
<dbReference type="InterPro" id="IPR047575">
    <property type="entry name" value="Sm"/>
</dbReference>
<accession>A0A9P0MPN2</accession>
<reference evidence="2" key="1">
    <citation type="submission" date="2022-01" db="EMBL/GenBank/DDBJ databases">
        <authorList>
            <person name="King R."/>
        </authorList>
    </citation>
    <scope>NUCLEOTIDE SEQUENCE</scope>
</reference>
<dbReference type="CDD" id="cd01733">
    <property type="entry name" value="LSm10"/>
    <property type="match status" value="1"/>
</dbReference>
<dbReference type="Proteomes" id="UP001152798">
    <property type="component" value="Chromosome 5"/>
</dbReference>
<keyword evidence="3" id="KW-1185">Reference proteome</keyword>
<proteinExistence type="predicted"/>
<name>A0A9P0MPN2_NEZVI</name>